<feature type="non-terminal residue" evidence="5">
    <location>
        <position position="146"/>
    </location>
</feature>
<evidence type="ECO:0000256" key="2">
    <source>
        <dbReference type="ARBA" id="ARBA00022737"/>
    </source>
</evidence>
<dbReference type="Proteomes" id="UP000799291">
    <property type="component" value="Unassembled WGS sequence"/>
</dbReference>
<evidence type="ECO:0000259" key="4">
    <source>
        <dbReference type="PROSITE" id="PS50222"/>
    </source>
</evidence>
<dbReference type="PANTHER" id="PTHR23048">
    <property type="entry name" value="MYOSIN LIGHT CHAIN 1, 3"/>
    <property type="match status" value="1"/>
</dbReference>
<dbReference type="InterPro" id="IPR050230">
    <property type="entry name" value="CALM/Myosin/TropC-like"/>
</dbReference>
<dbReference type="Pfam" id="PF00036">
    <property type="entry name" value="EF-hand_1"/>
    <property type="match status" value="1"/>
</dbReference>
<reference evidence="5" key="1">
    <citation type="journal article" date="2020" name="Stud. Mycol.">
        <title>101 Dothideomycetes genomes: a test case for predicting lifestyles and emergence of pathogens.</title>
        <authorList>
            <person name="Haridas S."/>
            <person name="Albert R."/>
            <person name="Binder M."/>
            <person name="Bloem J."/>
            <person name="Labutti K."/>
            <person name="Salamov A."/>
            <person name="Andreopoulos B."/>
            <person name="Baker S."/>
            <person name="Barry K."/>
            <person name="Bills G."/>
            <person name="Bluhm B."/>
            <person name="Cannon C."/>
            <person name="Castanera R."/>
            <person name="Culley D."/>
            <person name="Daum C."/>
            <person name="Ezra D."/>
            <person name="Gonzalez J."/>
            <person name="Henrissat B."/>
            <person name="Kuo A."/>
            <person name="Liang C."/>
            <person name="Lipzen A."/>
            <person name="Lutzoni F."/>
            <person name="Magnuson J."/>
            <person name="Mondo S."/>
            <person name="Nolan M."/>
            <person name="Ohm R."/>
            <person name="Pangilinan J."/>
            <person name="Park H.-J."/>
            <person name="Ramirez L."/>
            <person name="Alfaro M."/>
            <person name="Sun H."/>
            <person name="Tritt A."/>
            <person name="Yoshinaga Y."/>
            <person name="Zwiers L.-H."/>
            <person name="Turgeon B."/>
            <person name="Goodwin S."/>
            <person name="Spatafora J."/>
            <person name="Crous P."/>
            <person name="Grigoriev I."/>
        </authorList>
    </citation>
    <scope>NUCLEOTIDE SEQUENCE</scope>
    <source>
        <strain evidence="5">CBS 122367</strain>
    </source>
</reference>
<dbReference type="Gene3D" id="1.10.238.10">
    <property type="entry name" value="EF-hand"/>
    <property type="match status" value="2"/>
</dbReference>
<proteinExistence type="predicted"/>
<evidence type="ECO:0000256" key="1">
    <source>
        <dbReference type="ARBA" id="ARBA00020786"/>
    </source>
</evidence>
<evidence type="ECO:0000313" key="5">
    <source>
        <dbReference type="EMBL" id="KAF2678297.1"/>
    </source>
</evidence>
<sequence>VTDWLSPEKAAECREAFRKFDKDGNGFLDMEELITVLSATGRQYSKSELQIAVDTISGNPGSTGLTFEQFAALLQVKMAADAQNRLRARFQLFDVDNTGDISFDELRGCLQGMDSLLTSLELEEMMKRCDANGDGMISYEEFVAMV</sequence>
<dbReference type="InterPro" id="IPR011992">
    <property type="entry name" value="EF-hand-dom_pair"/>
</dbReference>
<dbReference type="SMART" id="SM00054">
    <property type="entry name" value="EFh"/>
    <property type="match status" value="3"/>
</dbReference>
<dbReference type="Pfam" id="PF13499">
    <property type="entry name" value="EF-hand_7"/>
    <property type="match status" value="1"/>
</dbReference>
<dbReference type="EMBL" id="MU005613">
    <property type="protein sequence ID" value="KAF2678297.1"/>
    <property type="molecule type" value="Genomic_DNA"/>
</dbReference>
<dbReference type="OrthoDB" id="343296at2759"/>
<dbReference type="PANTHER" id="PTHR23048:SF0">
    <property type="entry name" value="CALMODULIN LIKE 3"/>
    <property type="match status" value="1"/>
</dbReference>
<feature type="domain" description="EF-hand" evidence="4">
    <location>
        <begin position="8"/>
        <end position="43"/>
    </location>
</feature>
<keyword evidence="3" id="KW-0106">Calcium</keyword>
<dbReference type="FunFam" id="1.10.238.10:FF:000001">
    <property type="entry name" value="Calmodulin 1"/>
    <property type="match status" value="1"/>
</dbReference>
<dbReference type="InterPro" id="IPR018247">
    <property type="entry name" value="EF_Hand_1_Ca_BS"/>
</dbReference>
<keyword evidence="2" id="KW-0677">Repeat</keyword>
<organism evidence="5 6">
    <name type="scientific">Lentithecium fluviatile CBS 122367</name>
    <dbReference type="NCBI Taxonomy" id="1168545"/>
    <lineage>
        <taxon>Eukaryota</taxon>
        <taxon>Fungi</taxon>
        <taxon>Dikarya</taxon>
        <taxon>Ascomycota</taxon>
        <taxon>Pezizomycotina</taxon>
        <taxon>Dothideomycetes</taxon>
        <taxon>Pleosporomycetidae</taxon>
        <taxon>Pleosporales</taxon>
        <taxon>Massarineae</taxon>
        <taxon>Lentitheciaceae</taxon>
        <taxon>Lentithecium</taxon>
    </lineage>
</organism>
<dbReference type="AlphaFoldDB" id="A0A6G1IJ77"/>
<keyword evidence="6" id="KW-1185">Reference proteome</keyword>
<gene>
    <name evidence="5" type="ORF">K458DRAFT_282760</name>
</gene>
<feature type="domain" description="EF-hand" evidence="4">
    <location>
        <begin position="81"/>
        <end position="116"/>
    </location>
</feature>
<evidence type="ECO:0000313" key="6">
    <source>
        <dbReference type="Proteomes" id="UP000799291"/>
    </source>
</evidence>
<feature type="domain" description="EF-hand" evidence="4">
    <location>
        <begin position="117"/>
        <end position="146"/>
    </location>
</feature>
<name>A0A6G1IJ77_9PLEO</name>
<dbReference type="PROSITE" id="PS50222">
    <property type="entry name" value="EF_HAND_2"/>
    <property type="match status" value="3"/>
</dbReference>
<dbReference type="PROSITE" id="PS00018">
    <property type="entry name" value="EF_HAND_1"/>
    <property type="match status" value="3"/>
</dbReference>
<dbReference type="InterPro" id="IPR002048">
    <property type="entry name" value="EF_hand_dom"/>
</dbReference>
<accession>A0A6G1IJ77</accession>
<feature type="non-terminal residue" evidence="5">
    <location>
        <position position="1"/>
    </location>
</feature>
<evidence type="ECO:0000256" key="3">
    <source>
        <dbReference type="ARBA" id="ARBA00022837"/>
    </source>
</evidence>
<dbReference type="GO" id="GO:0016460">
    <property type="term" value="C:myosin II complex"/>
    <property type="evidence" value="ECO:0007669"/>
    <property type="project" value="TreeGrafter"/>
</dbReference>
<dbReference type="CDD" id="cd00051">
    <property type="entry name" value="EFh"/>
    <property type="match status" value="1"/>
</dbReference>
<protein>
    <recommendedName>
        <fullName evidence="1">Calmodulin</fullName>
    </recommendedName>
</protein>
<dbReference type="GO" id="GO:0005509">
    <property type="term" value="F:calcium ion binding"/>
    <property type="evidence" value="ECO:0007669"/>
    <property type="project" value="InterPro"/>
</dbReference>
<dbReference type="SUPFAM" id="SSF47473">
    <property type="entry name" value="EF-hand"/>
    <property type="match status" value="1"/>
</dbReference>